<dbReference type="Gene3D" id="3.40.309.10">
    <property type="entry name" value="Aldehyde Dehydrogenase, Chain A, domain 2"/>
    <property type="match status" value="1"/>
</dbReference>
<dbReference type="PANTHER" id="PTHR42862:SF1">
    <property type="entry name" value="DELTA-1-PYRROLINE-5-CARBOXYLATE DEHYDROGENASE 2, ISOFORM A-RELATED"/>
    <property type="match status" value="1"/>
</dbReference>
<dbReference type="PROSITE" id="PS00070">
    <property type="entry name" value="ALDEHYDE_DEHYDR_CYS"/>
    <property type="match status" value="1"/>
</dbReference>
<dbReference type="InterPro" id="IPR029510">
    <property type="entry name" value="Ald_DH_CS_GLU"/>
</dbReference>
<evidence type="ECO:0000256" key="4">
    <source>
        <dbReference type="ARBA" id="ARBA00023027"/>
    </source>
</evidence>
<dbReference type="InterPro" id="IPR016163">
    <property type="entry name" value="Ald_DH_C"/>
</dbReference>
<dbReference type="Gene3D" id="3.40.605.10">
    <property type="entry name" value="Aldehyde Dehydrogenase, Chain A, domain 1"/>
    <property type="match status" value="1"/>
</dbReference>
<dbReference type="GO" id="GO:0009898">
    <property type="term" value="C:cytoplasmic side of plasma membrane"/>
    <property type="evidence" value="ECO:0007669"/>
    <property type="project" value="TreeGrafter"/>
</dbReference>
<dbReference type="InterPro" id="IPR025703">
    <property type="entry name" value="Bifunct_PutA"/>
</dbReference>
<keyword evidence="4" id="KW-0520">NAD</keyword>
<evidence type="ECO:0000256" key="1">
    <source>
        <dbReference type="ARBA" id="ARBA00004786"/>
    </source>
</evidence>
<evidence type="ECO:0000256" key="7">
    <source>
        <dbReference type="PROSITE-ProRule" id="PRU10007"/>
    </source>
</evidence>
<dbReference type="EMBL" id="JAVDUI010000001">
    <property type="protein sequence ID" value="MDR6892205.1"/>
    <property type="molecule type" value="Genomic_DNA"/>
</dbReference>
<keyword evidence="3 8" id="KW-0560">Oxidoreductase</keyword>
<dbReference type="GO" id="GO:0003700">
    <property type="term" value="F:DNA-binding transcription factor activity"/>
    <property type="evidence" value="ECO:0007669"/>
    <property type="project" value="InterPro"/>
</dbReference>
<dbReference type="InterPro" id="IPR050485">
    <property type="entry name" value="Proline_metab_enzyme"/>
</dbReference>
<evidence type="ECO:0000259" key="10">
    <source>
        <dbReference type="Pfam" id="PF00171"/>
    </source>
</evidence>
<feature type="region of interest" description="Disordered" evidence="9">
    <location>
        <begin position="473"/>
        <end position="506"/>
    </location>
</feature>
<dbReference type="PANTHER" id="PTHR42862">
    <property type="entry name" value="DELTA-1-PYRROLINE-5-CARBOXYLATE DEHYDROGENASE 1, ISOFORM A-RELATED"/>
    <property type="match status" value="1"/>
</dbReference>
<dbReference type="RefSeq" id="WP_309850875.1">
    <property type="nucleotide sequence ID" value="NZ_BAAAIU010000005.1"/>
</dbReference>
<feature type="compositionally biased region" description="Polar residues" evidence="9">
    <location>
        <begin position="478"/>
        <end position="490"/>
    </location>
</feature>
<evidence type="ECO:0000256" key="6">
    <source>
        <dbReference type="PIRSR" id="PIRSR000197-1"/>
    </source>
</evidence>
<evidence type="ECO:0000256" key="8">
    <source>
        <dbReference type="RuleBase" id="RU003345"/>
    </source>
</evidence>
<dbReference type="AlphaFoldDB" id="A0AAE3YHB8"/>
<dbReference type="PROSITE" id="PS00687">
    <property type="entry name" value="ALDEHYDE_DEHYDR_GLU"/>
    <property type="match status" value="1"/>
</dbReference>
<evidence type="ECO:0000259" key="11">
    <source>
        <dbReference type="Pfam" id="PF01619"/>
    </source>
</evidence>
<reference evidence="12" key="1">
    <citation type="submission" date="2023-07" db="EMBL/GenBank/DDBJ databases">
        <title>Sequencing the genomes of 1000 actinobacteria strains.</title>
        <authorList>
            <person name="Klenk H.-P."/>
        </authorList>
    </citation>
    <scope>NUCLEOTIDE SEQUENCE</scope>
    <source>
        <strain evidence="12">DSM 13988</strain>
    </source>
</reference>
<organism evidence="12 13">
    <name type="scientific">Falsarthrobacter nasiphocae</name>
    <dbReference type="NCBI Taxonomy" id="189863"/>
    <lineage>
        <taxon>Bacteria</taxon>
        <taxon>Bacillati</taxon>
        <taxon>Actinomycetota</taxon>
        <taxon>Actinomycetes</taxon>
        <taxon>Micrococcales</taxon>
        <taxon>Micrococcaceae</taxon>
        <taxon>Falsarthrobacter</taxon>
    </lineage>
</organism>
<dbReference type="GO" id="GO:0010133">
    <property type="term" value="P:L-proline catabolic process to L-glutamate"/>
    <property type="evidence" value="ECO:0007669"/>
    <property type="project" value="InterPro"/>
</dbReference>
<feature type="active site" evidence="6 7">
    <location>
        <position position="737"/>
    </location>
</feature>
<dbReference type="InterPro" id="IPR016161">
    <property type="entry name" value="Ald_DH/histidinol_DH"/>
</dbReference>
<dbReference type="SUPFAM" id="SSF51730">
    <property type="entry name" value="FAD-linked oxidoreductase"/>
    <property type="match status" value="1"/>
</dbReference>
<keyword evidence="13" id="KW-1185">Reference proteome</keyword>
<comment type="catalytic activity">
    <reaction evidence="5">
        <text>L-glutamate 5-semialdehyde + NAD(+) + H2O = L-glutamate + NADH + 2 H(+)</text>
        <dbReference type="Rhea" id="RHEA:30235"/>
        <dbReference type="ChEBI" id="CHEBI:15377"/>
        <dbReference type="ChEBI" id="CHEBI:15378"/>
        <dbReference type="ChEBI" id="CHEBI:29985"/>
        <dbReference type="ChEBI" id="CHEBI:57540"/>
        <dbReference type="ChEBI" id="CHEBI:57945"/>
        <dbReference type="ChEBI" id="CHEBI:58066"/>
        <dbReference type="EC" id="1.2.1.88"/>
    </reaction>
</comment>
<dbReference type="Gene3D" id="3.20.20.220">
    <property type="match status" value="1"/>
</dbReference>
<dbReference type="Pfam" id="PF00171">
    <property type="entry name" value="Aldedh"/>
    <property type="match status" value="1"/>
</dbReference>
<feature type="domain" description="Proline dehydrogenase" evidence="11">
    <location>
        <begin position="154"/>
        <end position="439"/>
    </location>
</feature>
<dbReference type="SUPFAM" id="SSF53720">
    <property type="entry name" value="ALDH-like"/>
    <property type="match status" value="1"/>
</dbReference>
<gene>
    <name evidence="12" type="ORF">J2S35_001145</name>
</gene>
<feature type="active site" evidence="6">
    <location>
        <position position="771"/>
    </location>
</feature>
<proteinExistence type="inferred from homology"/>
<comment type="similarity">
    <text evidence="8">Belongs to the aldehyde dehydrogenase family.</text>
</comment>
<dbReference type="InterPro" id="IPR016160">
    <property type="entry name" value="Ald_DH_CS_CYS"/>
</dbReference>
<dbReference type="Proteomes" id="UP001247307">
    <property type="component" value="Unassembled WGS sequence"/>
</dbReference>
<name>A0AAE3YHB8_9MICC</name>
<evidence type="ECO:0000256" key="5">
    <source>
        <dbReference type="ARBA" id="ARBA00048142"/>
    </source>
</evidence>
<dbReference type="InterPro" id="IPR016162">
    <property type="entry name" value="Ald_DH_N"/>
</dbReference>
<dbReference type="InterPro" id="IPR015590">
    <property type="entry name" value="Aldehyde_DH_dom"/>
</dbReference>
<comment type="caution">
    <text evidence="12">The sequence shown here is derived from an EMBL/GenBank/DDBJ whole genome shotgun (WGS) entry which is preliminary data.</text>
</comment>
<sequence>MSETHRTHDSREPRFAGPGHDDLNFVDEVEAQVRAWLETAQTIPADSSAQQLADLLKDPDGLDFTVGFVDGVIRPEDSRVAARKLAELAPRAPKFLPWYMRGAVQAGGIVGRAGRPGAEVVVPAARKVLRDMVGHLIVDASEDKLGPAIKHLKEREGIRLNINLLGEAILGSGEAAHRLEGTRTLLARDDVDYVSIKVSSTVKPHNPWAFDEAVDHVVQSLTPLYRLAKESPTPKFINLDMEEYKDLGMTIEVFQRILDQAEFKDLEAGIVLQAYLPDALGAYMNLLEWSKKRRIGGGAPIKIRLVKGANLPMEIVEASLHDWPVATVSSKQDADTNYKRVLDHALKPENVKHVKIGVAGHNLFDVAFAWILAGRRGVRDGIDFEMLLGMASGQAEAVRRDVGGLLLYTPVVHPSEFDVAIAYLIRRLEEGASQENFMSAVFELDKNEELFQREKQRFVASLEALMANRDLVPGPARTQDQSKASNSLVSTDGFHNEPDTDPALPANRAWGRKILSRATGSKFGTDEVTQATISNEATIEKVLARGVELGKTWGALPAEERANVLDRVGQLITEHRAELLEVMASEAGKTLDQGDPEVSEAADFAHYYAERARELDSVPGAEFVPSNLTVVTPPWNFPVAIPAGSALSALAAGSAVIFKPAPQANRCGAVVVGLIRRALQEAGHDPDIARLVVLSDEQRLGERLIADSRVDRVILTGAFETAELFRSFRKDLPVLAETSGKNALIVTPSADLDLAVKDLVASAFGHAGQKCSAASLVILVGSVGKSERFQRQLVDAVSSLVVGLPRQATTQMGPVIEPAQGKLLDGLTKLGPGESWLVEPKKLDESGRLWTPGVRDNVKPGSEYHLTEYFGPILGIIRVKTLAEAVRVQNQVEYGLTAGLHSLNMDEQRYWVERVQAGNLYINRGITGAIVRRQPFGGWKRSAVGAGTKAGGPNYLIGLGSWKKSKYRGGQGRELTDGALEHGESTVQARVILDAARAVLGGEELGFVRQALANDASAWGTEFGVVKDVCGLVAEQNMFRYLPMPGVEIRYEDSASLGDLVRVLGAAATVGGELTVSSDVELPAALMAAAHSRGWKVNVESRHEWLTRASRRPKGVSGAGRVRLVAGSDAAARATIARELMEAVDGRPDVAVYAGEVVSAGRVELLPFLREQAVSRTAHRFGNPVPALVL</sequence>
<dbReference type="InterPro" id="IPR029041">
    <property type="entry name" value="FAD-linked_oxidoreductase-like"/>
</dbReference>
<evidence type="ECO:0000256" key="9">
    <source>
        <dbReference type="SAM" id="MobiDB-lite"/>
    </source>
</evidence>
<evidence type="ECO:0000256" key="2">
    <source>
        <dbReference type="ARBA" id="ARBA00012884"/>
    </source>
</evidence>
<dbReference type="Pfam" id="PF01619">
    <property type="entry name" value="Pro_dh"/>
    <property type="match status" value="1"/>
</dbReference>
<accession>A0AAE3YHB8</accession>
<dbReference type="GO" id="GO:0004657">
    <property type="term" value="F:proline dehydrogenase activity"/>
    <property type="evidence" value="ECO:0007669"/>
    <property type="project" value="InterPro"/>
</dbReference>
<feature type="domain" description="Aldehyde dehydrogenase" evidence="10">
    <location>
        <begin position="526"/>
        <end position="950"/>
    </location>
</feature>
<feature type="region of interest" description="Disordered" evidence="9">
    <location>
        <begin position="1"/>
        <end position="21"/>
    </location>
</feature>
<evidence type="ECO:0000313" key="13">
    <source>
        <dbReference type="Proteomes" id="UP001247307"/>
    </source>
</evidence>
<dbReference type="GO" id="GO:0003842">
    <property type="term" value="F:L-glutamate gamma-semialdehyde dehydrogenase activity"/>
    <property type="evidence" value="ECO:0007669"/>
    <property type="project" value="UniProtKB-EC"/>
</dbReference>
<dbReference type="PIRSF" id="PIRSF000197">
    <property type="entry name" value="Bifunct_PutA"/>
    <property type="match status" value="1"/>
</dbReference>
<evidence type="ECO:0000256" key="3">
    <source>
        <dbReference type="ARBA" id="ARBA00023002"/>
    </source>
</evidence>
<evidence type="ECO:0000313" key="12">
    <source>
        <dbReference type="EMBL" id="MDR6892205.1"/>
    </source>
</evidence>
<protein>
    <recommendedName>
        <fullName evidence="2">L-glutamate gamma-semialdehyde dehydrogenase</fullName>
        <ecNumber evidence="2">1.2.1.88</ecNumber>
    </recommendedName>
</protein>
<dbReference type="EC" id="1.2.1.88" evidence="2"/>
<dbReference type="InterPro" id="IPR002872">
    <property type="entry name" value="Proline_DH_dom"/>
</dbReference>
<comment type="pathway">
    <text evidence="1">Amino-acid degradation; L-proline degradation into L-glutamate; L-glutamate from L-proline: step 2/2.</text>
</comment>